<gene>
    <name evidence="3" type="ORF">ASPCAL11622</name>
</gene>
<feature type="region of interest" description="Disordered" evidence="1">
    <location>
        <begin position="247"/>
        <end position="281"/>
    </location>
</feature>
<dbReference type="Pfam" id="PF01926">
    <property type="entry name" value="MMR_HSR1"/>
    <property type="match status" value="1"/>
</dbReference>
<dbReference type="GO" id="GO:0005525">
    <property type="term" value="F:GTP binding"/>
    <property type="evidence" value="ECO:0007669"/>
    <property type="project" value="InterPro"/>
</dbReference>
<keyword evidence="4" id="KW-1185">Reference proteome</keyword>
<reference evidence="4" key="1">
    <citation type="journal article" date="2016" name="Genome Announc.">
        <title>Draft genome sequences of fungus Aspergillus calidoustus.</title>
        <authorList>
            <person name="Horn F."/>
            <person name="Linde J."/>
            <person name="Mattern D.J."/>
            <person name="Walther G."/>
            <person name="Guthke R."/>
            <person name="Scherlach K."/>
            <person name="Martin K."/>
            <person name="Brakhage A.A."/>
            <person name="Petzke L."/>
            <person name="Valiante V."/>
        </authorList>
    </citation>
    <scope>NUCLEOTIDE SEQUENCE [LARGE SCALE GENOMIC DNA]</scope>
    <source>
        <strain evidence="4">SF006504</strain>
    </source>
</reference>
<feature type="compositionally biased region" description="Basic and acidic residues" evidence="1">
    <location>
        <begin position="265"/>
        <end position="281"/>
    </location>
</feature>
<organism evidence="3 4">
    <name type="scientific">Aspergillus calidoustus</name>
    <dbReference type="NCBI Taxonomy" id="454130"/>
    <lineage>
        <taxon>Eukaryota</taxon>
        <taxon>Fungi</taxon>
        <taxon>Dikarya</taxon>
        <taxon>Ascomycota</taxon>
        <taxon>Pezizomycotina</taxon>
        <taxon>Eurotiomycetes</taxon>
        <taxon>Eurotiomycetidae</taxon>
        <taxon>Eurotiales</taxon>
        <taxon>Aspergillaceae</taxon>
        <taxon>Aspergillus</taxon>
        <taxon>Aspergillus subgen. Nidulantes</taxon>
    </lineage>
</organism>
<dbReference type="SUPFAM" id="SSF52540">
    <property type="entry name" value="P-loop containing nucleoside triphosphate hydrolases"/>
    <property type="match status" value="1"/>
</dbReference>
<sequence>MESNSAESNSARSYRCVKSIQNRSGTMANVILLVGRLGAGKSTLTEVITGAEGLSSGGIHSSTDHCQVFDTTINGEEYFIVDTPGFEPGNKGEIFRQITEMLQQLQQNSIFGIWYLINNLTRQDGFDKEMVAWLLAFCGQSFCPNVTIVTTFWTGEGGMLRNQNENLRQRLDEEWAQLQASGAEHHAFGKHYVDGIPQESTISLFDPAKREELEQQARTMVTRYCHSETTSLPQILRELGEPRPLHRTSASRIFPPQKQQVPRGAPHEEGGGPREDPNAAEPRVIRQCDPENQLEEEWAGFLQLEADMKVRSSKNQVLEGACNKAILVHWLRTIRLATIIAPGTPISIHFLHTIQPSSIIDLETLILEKSTITRGV</sequence>
<feature type="domain" description="G" evidence="2">
    <location>
        <begin position="31"/>
        <end position="118"/>
    </location>
</feature>
<dbReference type="CDD" id="cd00882">
    <property type="entry name" value="Ras_like_GTPase"/>
    <property type="match status" value="1"/>
</dbReference>
<evidence type="ECO:0000313" key="3">
    <source>
        <dbReference type="EMBL" id="CEL08472.1"/>
    </source>
</evidence>
<dbReference type="AlphaFoldDB" id="A0A0U5GCY8"/>
<protein>
    <recommendedName>
        <fullName evidence="2">G domain-containing protein</fullName>
    </recommendedName>
</protein>
<dbReference type="EMBL" id="CDMC01000011">
    <property type="protein sequence ID" value="CEL08472.1"/>
    <property type="molecule type" value="Genomic_DNA"/>
</dbReference>
<evidence type="ECO:0000256" key="1">
    <source>
        <dbReference type="SAM" id="MobiDB-lite"/>
    </source>
</evidence>
<accession>A0A0U5GCY8</accession>
<dbReference type="InterPro" id="IPR027417">
    <property type="entry name" value="P-loop_NTPase"/>
</dbReference>
<dbReference type="InterPro" id="IPR006073">
    <property type="entry name" value="GTP-bd"/>
</dbReference>
<dbReference type="Gene3D" id="3.40.50.300">
    <property type="entry name" value="P-loop containing nucleotide triphosphate hydrolases"/>
    <property type="match status" value="1"/>
</dbReference>
<evidence type="ECO:0000259" key="2">
    <source>
        <dbReference type="Pfam" id="PF01926"/>
    </source>
</evidence>
<name>A0A0U5GCY8_ASPCI</name>
<dbReference type="Proteomes" id="UP000054771">
    <property type="component" value="Unassembled WGS sequence"/>
</dbReference>
<dbReference type="OMA" id="TRYCHSE"/>
<dbReference type="OrthoDB" id="3785626at2759"/>
<evidence type="ECO:0000313" key="4">
    <source>
        <dbReference type="Proteomes" id="UP000054771"/>
    </source>
</evidence>
<proteinExistence type="predicted"/>